<name>A0ABR9G3S7_9GAMM</name>
<dbReference type="Pfam" id="PF13730">
    <property type="entry name" value="HTH_36"/>
    <property type="match status" value="1"/>
</dbReference>
<accession>A0ABR9G3S7</accession>
<comment type="caution">
    <text evidence="1">The sequence shown here is derived from an EMBL/GenBank/DDBJ whole genome shotgun (WGS) entry which is preliminary data.</text>
</comment>
<dbReference type="InterPro" id="IPR036390">
    <property type="entry name" value="WH_DNA-bd_sf"/>
</dbReference>
<proteinExistence type="predicted"/>
<evidence type="ECO:0000313" key="2">
    <source>
        <dbReference type="Proteomes" id="UP001645038"/>
    </source>
</evidence>
<organism evidence="1 2">
    <name type="scientific">Halomonas colorata</name>
    <dbReference type="NCBI Taxonomy" id="2742615"/>
    <lineage>
        <taxon>Bacteria</taxon>
        <taxon>Pseudomonadati</taxon>
        <taxon>Pseudomonadota</taxon>
        <taxon>Gammaproteobacteria</taxon>
        <taxon>Oceanospirillales</taxon>
        <taxon>Halomonadaceae</taxon>
        <taxon>Halomonas</taxon>
    </lineage>
</organism>
<dbReference type="RefSeq" id="WP_192539975.1">
    <property type="nucleotide sequence ID" value="NZ_RRZB01000157.1"/>
</dbReference>
<gene>
    <name evidence="1" type="ORF">EI547_19350</name>
</gene>
<dbReference type="SUPFAM" id="SSF46785">
    <property type="entry name" value="Winged helix' DNA-binding domain"/>
    <property type="match status" value="1"/>
</dbReference>
<evidence type="ECO:0000313" key="1">
    <source>
        <dbReference type="EMBL" id="MBE0465570.1"/>
    </source>
</evidence>
<protein>
    <submittedName>
        <fullName evidence="1">Helix-turn-helix domain-containing protein</fullName>
    </submittedName>
</protein>
<dbReference type="EMBL" id="RRZB01000157">
    <property type="protein sequence ID" value="MBE0465570.1"/>
    <property type="molecule type" value="Genomic_DNA"/>
</dbReference>
<sequence>MVKEENEAKLIDKWGEGGLCLGWTALPSSLMFLQAQLGLTSTDLNVLLNLMIHWWDAKDRIYPSQDSIAYRMGVSKRTVQRTLDRLVDLELIEVKHTKRNGKYGGRNLYSLTPLSRIIEINAPMVKEAFISSKEFKENE</sequence>
<dbReference type="Proteomes" id="UP001645038">
    <property type="component" value="Unassembled WGS sequence"/>
</dbReference>
<dbReference type="Gene3D" id="1.10.10.10">
    <property type="entry name" value="Winged helix-like DNA-binding domain superfamily/Winged helix DNA-binding domain"/>
    <property type="match status" value="1"/>
</dbReference>
<keyword evidence="2" id="KW-1185">Reference proteome</keyword>
<reference evidence="1 2" key="1">
    <citation type="submission" date="2020-07" db="EMBL/GenBank/DDBJ databases">
        <title>Halophilic bacteria isolated from french cheeses.</title>
        <authorList>
            <person name="Kothe C.I."/>
            <person name="Farah-Kraiem B."/>
            <person name="Renault P."/>
            <person name="Dridi B."/>
        </authorList>
    </citation>
    <scope>NUCLEOTIDE SEQUENCE [LARGE SCALE GENOMIC DNA]</scope>
    <source>
        <strain evidence="1 2">FME20</strain>
    </source>
</reference>
<dbReference type="InterPro" id="IPR036388">
    <property type="entry name" value="WH-like_DNA-bd_sf"/>
</dbReference>